<proteinExistence type="predicted"/>
<reference evidence="1 2" key="1">
    <citation type="submission" date="2016-12" db="EMBL/GenBank/DDBJ databases">
        <title>Domibacillus sp. SAOS 44 whole genome sequencing.</title>
        <authorList>
            <person name="Verma A."/>
            <person name="Krishnamurthi S."/>
        </authorList>
    </citation>
    <scope>NUCLEOTIDE SEQUENCE [LARGE SCALE GENOMIC DNA]</scope>
    <source>
        <strain evidence="1 2">SAOS 44</strain>
    </source>
</reference>
<evidence type="ECO:0008006" key="3">
    <source>
        <dbReference type="Google" id="ProtNLM"/>
    </source>
</evidence>
<gene>
    <name evidence="1" type="ORF">BLL40_09060</name>
</gene>
<name>A0A1Q5P3N0_9BACI</name>
<comment type="caution">
    <text evidence="1">The sequence shown here is derived from an EMBL/GenBank/DDBJ whole genome shotgun (WGS) entry which is preliminary data.</text>
</comment>
<dbReference type="OrthoDB" id="2974126at2"/>
<sequence>MKRWFWAIVVVGMLSACTPNEEEFVQEFFPEETSANIEEPSEEELAELMREKAKPAVFTALNADQPQVDKKVTATGEVIRVAEPGMMGTFSLRTDEGTYTIMNLTKTEVEERSKVTIYAALI</sequence>
<accession>A0A1Q5P3N0</accession>
<keyword evidence="2" id="KW-1185">Reference proteome</keyword>
<dbReference type="EMBL" id="MRWQ01000006">
    <property type="protein sequence ID" value="OKL36860.1"/>
    <property type="molecule type" value="Genomic_DNA"/>
</dbReference>
<evidence type="ECO:0000313" key="2">
    <source>
        <dbReference type="Proteomes" id="UP000186524"/>
    </source>
</evidence>
<dbReference type="AlphaFoldDB" id="A0A1Q5P3N0"/>
<dbReference type="PROSITE" id="PS51257">
    <property type="entry name" value="PROKAR_LIPOPROTEIN"/>
    <property type="match status" value="1"/>
</dbReference>
<protein>
    <recommendedName>
        <fullName evidence="3">Lipoprotein</fullName>
    </recommendedName>
</protein>
<evidence type="ECO:0000313" key="1">
    <source>
        <dbReference type="EMBL" id="OKL36860.1"/>
    </source>
</evidence>
<dbReference type="Proteomes" id="UP000186524">
    <property type="component" value="Unassembled WGS sequence"/>
</dbReference>
<organism evidence="1 2">
    <name type="scientific">Domibacillus mangrovi</name>
    <dbReference type="NCBI Taxonomy" id="1714354"/>
    <lineage>
        <taxon>Bacteria</taxon>
        <taxon>Bacillati</taxon>
        <taxon>Bacillota</taxon>
        <taxon>Bacilli</taxon>
        <taxon>Bacillales</taxon>
        <taxon>Bacillaceae</taxon>
        <taxon>Domibacillus</taxon>
    </lineage>
</organism>
<dbReference type="RefSeq" id="WP_073711583.1">
    <property type="nucleotide sequence ID" value="NZ_MRWQ01000006.1"/>
</dbReference>